<sequence>DSLKMIYTKASLMICILVTMQQSQANQFQYPAQIPGANVGTNYQHSDPCDSIIKGVMGMLRLRIGLMAGLPFDREDMQGLPSDANPSGILANVWKSIQDPALRSLLAYCLPGTAVFPPRLAVASMLPSLLGLNAGFNTLASPASSLSIPVPGVPVPVLSF</sequence>
<comment type="caution">
    <text evidence="2">The sequence shown here is derived from an EMBL/GenBank/DDBJ whole genome shotgun (WGS) entry which is preliminary data.</text>
</comment>
<dbReference type="AlphaFoldDB" id="A0AA88LDY0"/>
<proteinExistence type="predicted"/>
<feature type="chain" id="PRO_5041732818" evidence="1">
    <location>
        <begin position="26"/>
        <end position="160"/>
    </location>
</feature>
<evidence type="ECO:0000313" key="3">
    <source>
        <dbReference type="Proteomes" id="UP001187531"/>
    </source>
</evidence>
<feature type="signal peptide" evidence="1">
    <location>
        <begin position="1"/>
        <end position="25"/>
    </location>
</feature>
<keyword evidence="3" id="KW-1185">Reference proteome</keyword>
<evidence type="ECO:0000313" key="2">
    <source>
        <dbReference type="EMBL" id="KAK2727948.1"/>
    </source>
</evidence>
<name>A0AA88LDY0_ARTSF</name>
<organism evidence="2 3">
    <name type="scientific">Artemia franciscana</name>
    <name type="common">Brine shrimp</name>
    <name type="synonym">Artemia sanfranciscana</name>
    <dbReference type="NCBI Taxonomy" id="6661"/>
    <lineage>
        <taxon>Eukaryota</taxon>
        <taxon>Metazoa</taxon>
        <taxon>Ecdysozoa</taxon>
        <taxon>Arthropoda</taxon>
        <taxon>Crustacea</taxon>
        <taxon>Branchiopoda</taxon>
        <taxon>Anostraca</taxon>
        <taxon>Artemiidae</taxon>
        <taxon>Artemia</taxon>
    </lineage>
</organism>
<reference evidence="2" key="1">
    <citation type="submission" date="2023-07" db="EMBL/GenBank/DDBJ databases">
        <title>Chromosome-level genome assembly of Artemia franciscana.</title>
        <authorList>
            <person name="Jo E."/>
        </authorList>
    </citation>
    <scope>NUCLEOTIDE SEQUENCE</scope>
    <source>
        <tissue evidence="2">Whole body</tissue>
    </source>
</reference>
<protein>
    <submittedName>
        <fullName evidence="2">Uncharacterized protein</fullName>
    </submittedName>
</protein>
<evidence type="ECO:0000256" key="1">
    <source>
        <dbReference type="SAM" id="SignalP"/>
    </source>
</evidence>
<dbReference type="EMBL" id="JAVRJZ010000001">
    <property type="protein sequence ID" value="KAK2727948.1"/>
    <property type="molecule type" value="Genomic_DNA"/>
</dbReference>
<accession>A0AA88LDY0</accession>
<keyword evidence="1" id="KW-0732">Signal</keyword>
<feature type="non-terminal residue" evidence="2">
    <location>
        <position position="160"/>
    </location>
</feature>
<gene>
    <name evidence="2" type="ORF">QYM36_008428</name>
</gene>
<dbReference type="Proteomes" id="UP001187531">
    <property type="component" value="Unassembled WGS sequence"/>
</dbReference>